<dbReference type="Pfam" id="PF13193">
    <property type="entry name" value="AMP-binding_C"/>
    <property type="match status" value="1"/>
</dbReference>
<sequence length="527" mass="56108">MQPIDHYVVALLSLFAEKPERVVLWWRDRPITAAEFSRSITTAALVLRREGIDATSKVTFLTTGNSPEMLVVRYAANLLGATVLHPQSINAVNALDEVAVGTQAELLAECGTSLLVVDARNVERARAIAARIGSPLKLAAFSGGEPGLVDLSTAPPGEAEASFDVTSAVTGTSAMVTYTSGSTGIPKGASRPFSAIFSMVSRSKAALEKHTMLITVPLGQAAASLVDAALAGEGSVVLHEGFDATRVLDAVAKHRVTRLYVATPQLYQLVDHPARATTDTSSIRQLVYTGCTASPRRLAHAVEAFGPVLIQMYGMTEAWAISVLPPPDHFQPKLLTTVGRPLPGVQVAIRDPHTGEDLPRGQTGEVCVCSPYIMDGYWRNPELTARALRAGWLHTGDLGYLDDEGYLHLVDRLGSMIKTRGIKVYPAAVENALLTHPAVAHAAVYGVADADEVEHVHAAVVPYAGAAVDVNALREHVERALTAGHAPVAISILAELPLLESGKPDKRRLRFEAEVAAGRQQPGTPTR</sequence>
<evidence type="ECO:0000256" key="2">
    <source>
        <dbReference type="ARBA" id="ARBA00022598"/>
    </source>
</evidence>
<dbReference type="CDD" id="cd04433">
    <property type="entry name" value="AFD_class_I"/>
    <property type="match status" value="1"/>
</dbReference>
<dbReference type="Gene3D" id="3.30.300.30">
    <property type="match status" value="1"/>
</dbReference>
<dbReference type="PANTHER" id="PTHR24096:SF149">
    <property type="entry name" value="AMP-BINDING DOMAIN-CONTAINING PROTEIN-RELATED"/>
    <property type="match status" value="1"/>
</dbReference>
<feature type="domain" description="AMP-dependent synthetase/ligase" evidence="3">
    <location>
        <begin position="16"/>
        <end position="378"/>
    </location>
</feature>
<dbReference type="InterPro" id="IPR042099">
    <property type="entry name" value="ANL_N_sf"/>
</dbReference>
<evidence type="ECO:0000256" key="1">
    <source>
        <dbReference type="ARBA" id="ARBA00006432"/>
    </source>
</evidence>
<keyword evidence="6" id="KW-1185">Reference proteome</keyword>
<keyword evidence="2" id="KW-0436">Ligase</keyword>
<evidence type="ECO:0000259" key="3">
    <source>
        <dbReference type="Pfam" id="PF00501"/>
    </source>
</evidence>
<proteinExistence type="inferred from homology"/>
<dbReference type="InterPro" id="IPR045851">
    <property type="entry name" value="AMP-bd_C_sf"/>
</dbReference>
<evidence type="ECO:0000313" key="6">
    <source>
        <dbReference type="Proteomes" id="UP001379533"/>
    </source>
</evidence>
<dbReference type="Proteomes" id="UP001379533">
    <property type="component" value="Chromosome"/>
</dbReference>
<accession>A0ABZ2KPF2</accession>
<dbReference type="Gene3D" id="3.40.50.12780">
    <property type="entry name" value="N-terminal domain of ligase-like"/>
    <property type="match status" value="1"/>
</dbReference>
<evidence type="ECO:0000259" key="4">
    <source>
        <dbReference type="Pfam" id="PF13193"/>
    </source>
</evidence>
<dbReference type="InterPro" id="IPR020845">
    <property type="entry name" value="AMP-binding_CS"/>
</dbReference>
<feature type="domain" description="AMP-binding enzyme C-terminal" evidence="4">
    <location>
        <begin position="429"/>
        <end position="503"/>
    </location>
</feature>
<evidence type="ECO:0000313" key="5">
    <source>
        <dbReference type="EMBL" id="WXA98945.1"/>
    </source>
</evidence>
<dbReference type="EMBL" id="CP089982">
    <property type="protein sequence ID" value="WXA98945.1"/>
    <property type="molecule type" value="Genomic_DNA"/>
</dbReference>
<dbReference type="PROSITE" id="PS00455">
    <property type="entry name" value="AMP_BINDING"/>
    <property type="match status" value="1"/>
</dbReference>
<reference evidence="5 6" key="1">
    <citation type="submission" date="2021-12" db="EMBL/GenBank/DDBJ databases">
        <title>Discovery of the Pendulisporaceae a myxobacterial family with distinct sporulation behavior and unique specialized metabolism.</title>
        <authorList>
            <person name="Garcia R."/>
            <person name="Popoff A."/>
            <person name="Bader C.D."/>
            <person name="Loehr J."/>
            <person name="Walesch S."/>
            <person name="Walt C."/>
            <person name="Boldt J."/>
            <person name="Bunk B."/>
            <person name="Haeckl F.J.F.P.J."/>
            <person name="Gunesch A.P."/>
            <person name="Birkelbach J."/>
            <person name="Nuebel U."/>
            <person name="Pietschmann T."/>
            <person name="Bach T."/>
            <person name="Mueller R."/>
        </authorList>
    </citation>
    <scope>NUCLEOTIDE SEQUENCE [LARGE SCALE GENOMIC DNA]</scope>
    <source>
        <strain evidence="5 6">MSr12523</strain>
    </source>
</reference>
<dbReference type="RefSeq" id="WP_394849573.1">
    <property type="nucleotide sequence ID" value="NZ_CP089982.1"/>
</dbReference>
<protein>
    <submittedName>
        <fullName evidence="5">AMP-binding protein</fullName>
    </submittedName>
</protein>
<gene>
    <name evidence="5" type="ORF">LZC95_19250</name>
</gene>
<dbReference type="Pfam" id="PF00501">
    <property type="entry name" value="AMP-binding"/>
    <property type="match status" value="1"/>
</dbReference>
<dbReference type="SUPFAM" id="SSF56801">
    <property type="entry name" value="Acetyl-CoA synthetase-like"/>
    <property type="match status" value="1"/>
</dbReference>
<comment type="similarity">
    <text evidence="1">Belongs to the ATP-dependent AMP-binding enzyme family.</text>
</comment>
<dbReference type="InterPro" id="IPR025110">
    <property type="entry name" value="AMP-bd_C"/>
</dbReference>
<dbReference type="InterPro" id="IPR000873">
    <property type="entry name" value="AMP-dep_synth/lig_dom"/>
</dbReference>
<dbReference type="PANTHER" id="PTHR24096">
    <property type="entry name" value="LONG-CHAIN-FATTY-ACID--COA LIGASE"/>
    <property type="match status" value="1"/>
</dbReference>
<name>A0ABZ2KPF2_9BACT</name>
<organism evidence="5 6">
    <name type="scientific">Pendulispora brunnea</name>
    <dbReference type="NCBI Taxonomy" id="2905690"/>
    <lineage>
        <taxon>Bacteria</taxon>
        <taxon>Pseudomonadati</taxon>
        <taxon>Myxococcota</taxon>
        <taxon>Myxococcia</taxon>
        <taxon>Myxococcales</taxon>
        <taxon>Sorangiineae</taxon>
        <taxon>Pendulisporaceae</taxon>
        <taxon>Pendulispora</taxon>
    </lineage>
</organism>